<dbReference type="EMBL" id="JBHMFI010000002">
    <property type="protein sequence ID" value="MFB9074686.1"/>
    <property type="molecule type" value="Genomic_DNA"/>
</dbReference>
<keyword evidence="2" id="KW-1185">Reference proteome</keyword>
<reference evidence="1 2" key="1">
    <citation type="submission" date="2024-09" db="EMBL/GenBank/DDBJ databases">
        <authorList>
            <person name="Sun Q."/>
            <person name="Mori K."/>
        </authorList>
    </citation>
    <scope>NUCLEOTIDE SEQUENCE [LARGE SCALE GENOMIC DNA]</scope>
    <source>
        <strain evidence="1 2">CCM 7609</strain>
    </source>
</reference>
<comment type="caution">
    <text evidence="1">The sequence shown here is derived from an EMBL/GenBank/DDBJ whole genome shotgun (WGS) entry which is preliminary data.</text>
</comment>
<name>A0ABV5G6V4_9MICC</name>
<protein>
    <submittedName>
        <fullName evidence="1">Uncharacterized protein</fullName>
    </submittedName>
</protein>
<dbReference type="Proteomes" id="UP001589575">
    <property type="component" value="Unassembled WGS sequence"/>
</dbReference>
<accession>A0ABV5G6V4</accession>
<proteinExistence type="predicted"/>
<gene>
    <name evidence="1" type="ORF">ACFFX0_27250</name>
</gene>
<evidence type="ECO:0000313" key="1">
    <source>
        <dbReference type="EMBL" id="MFB9074686.1"/>
    </source>
</evidence>
<organism evidence="1 2">
    <name type="scientific">Citricoccus parietis</name>
    <dbReference type="NCBI Taxonomy" id="592307"/>
    <lineage>
        <taxon>Bacteria</taxon>
        <taxon>Bacillati</taxon>
        <taxon>Actinomycetota</taxon>
        <taxon>Actinomycetes</taxon>
        <taxon>Micrococcales</taxon>
        <taxon>Micrococcaceae</taxon>
        <taxon>Citricoccus</taxon>
    </lineage>
</organism>
<sequence>MPPSPGWPPNRHRPEWPRVLPSASWLGHPPRTAAHRWAVDSGPGGAAPGP</sequence>
<evidence type="ECO:0000313" key="2">
    <source>
        <dbReference type="Proteomes" id="UP001589575"/>
    </source>
</evidence>